<dbReference type="AlphaFoldDB" id="A0AAD7RT89"/>
<gene>
    <name evidence="2" type="ORF">AAFF_G00112120</name>
</gene>
<feature type="non-terminal residue" evidence="2">
    <location>
        <position position="132"/>
    </location>
</feature>
<evidence type="ECO:0000313" key="3">
    <source>
        <dbReference type="Proteomes" id="UP001221898"/>
    </source>
</evidence>
<name>A0AAD7RT89_9TELE</name>
<feature type="region of interest" description="Disordered" evidence="1">
    <location>
        <begin position="105"/>
        <end position="132"/>
    </location>
</feature>
<comment type="caution">
    <text evidence="2">The sequence shown here is derived from an EMBL/GenBank/DDBJ whole genome shotgun (WGS) entry which is preliminary data.</text>
</comment>
<evidence type="ECO:0000313" key="2">
    <source>
        <dbReference type="EMBL" id="KAJ8389927.1"/>
    </source>
</evidence>
<accession>A0AAD7RT89</accession>
<dbReference type="Proteomes" id="UP001221898">
    <property type="component" value="Unassembled WGS sequence"/>
</dbReference>
<reference evidence="2" key="1">
    <citation type="journal article" date="2023" name="Science">
        <title>Genome structures resolve the early diversification of teleost fishes.</title>
        <authorList>
            <person name="Parey E."/>
            <person name="Louis A."/>
            <person name="Montfort J."/>
            <person name="Bouchez O."/>
            <person name="Roques C."/>
            <person name="Iampietro C."/>
            <person name="Lluch J."/>
            <person name="Castinel A."/>
            <person name="Donnadieu C."/>
            <person name="Desvignes T."/>
            <person name="Floi Bucao C."/>
            <person name="Jouanno E."/>
            <person name="Wen M."/>
            <person name="Mejri S."/>
            <person name="Dirks R."/>
            <person name="Jansen H."/>
            <person name="Henkel C."/>
            <person name="Chen W.J."/>
            <person name="Zahm M."/>
            <person name="Cabau C."/>
            <person name="Klopp C."/>
            <person name="Thompson A.W."/>
            <person name="Robinson-Rechavi M."/>
            <person name="Braasch I."/>
            <person name="Lecointre G."/>
            <person name="Bobe J."/>
            <person name="Postlethwait J.H."/>
            <person name="Berthelot C."/>
            <person name="Roest Crollius H."/>
            <person name="Guiguen Y."/>
        </authorList>
    </citation>
    <scope>NUCLEOTIDE SEQUENCE</scope>
    <source>
        <strain evidence="2">NC1722</strain>
    </source>
</reference>
<evidence type="ECO:0000256" key="1">
    <source>
        <dbReference type="SAM" id="MobiDB-lite"/>
    </source>
</evidence>
<organism evidence="2 3">
    <name type="scientific">Aldrovandia affinis</name>
    <dbReference type="NCBI Taxonomy" id="143900"/>
    <lineage>
        <taxon>Eukaryota</taxon>
        <taxon>Metazoa</taxon>
        <taxon>Chordata</taxon>
        <taxon>Craniata</taxon>
        <taxon>Vertebrata</taxon>
        <taxon>Euteleostomi</taxon>
        <taxon>Actinopterygii</taxon>
        <taxon>Neopterygii</taxon>
        <taxon>Teleostei</taxon>
        <taxon>Notacanthiformes</taxon>
        <taxon>Halosauridae</taxon>
        <taxon>Aldrovandia</taxon>
    </lineage>
</organism>
<keyword evidence="3" id="KW-1185">Reference proteome</keyword>
<sequence length="132" mass="15129">MKAEVERAELLAREAALEEQHSLEIEEVELKTKDKFKIRTSIAASTAKIKVMERFETSSPKERDEINTYDMQRKQAVSMNVEQSPVEYANIGTVPKTPLQRAVIQQQQHAVESKVPEKTMSTEPIKTDSRRE</sequence>
<dbReference type="EMBL" id="JAINUG010000176">
    <property type="protein sequence ID" value="KAJ8389927.1"/>
    <property type="molecule type" value="Genomic_DNA"/>
</dbReference>
<protein>
    <submittedName>
        <fullName evidence="2">Uncharacterized protein</fullName>
    </submittedName>
</protein>
<proteinExistence type="predicted"/>